<evidence type="ECO:0000256" key="1">
    <source>
        <dbReference type="ARBA" id="ARBA00022801"/>
    </source>
</evidence>
<dbReference type="NCBIfam" id="TIGR01891">
    <property type="entry name" value="amidohydrolases"/>
    <property type="match status" value="1"/>
</dbReference>
<dbReference type="RefSeq" id="WP_255044567.1">
    <property type="nucleotide sequence ID" value="NZ_JANEYT010000073.1"/>
</dbReference>
<dbReference type="EMBL" id="JANEYT010000073">
    <property type="protein sequence ID" value="MCQ1060489.1"/>
    <property type="molecule type" value="Genomic_DNA"/>
</dbReference>
<keyword evidence="1" id="KW-0378">Hydrolase</keyword>
<dbReference type="PANTHER" id="PTHR11014:SF169">
    <property type="entry name" value="CLAN MH, FAMILY M20, PEPTIDASE T-LIKE METALLOPEPTIDASE"/>
    <property type="match status" value="1"/>
</dbReference>
<dbReference type="Proteomes" id="UP001524460">
    <property type="component" value="Unassembled WGS sequence"/>
</dbReference>
<dbReference type="PANTHER" id="PTHR11014">
    <property type="entry name" value="PEPTIDASE M20 FAMILY MEMBER"/>
    <property type="match status" value="1"/>
</dbReference>
<evidence type="ECO:0000313" key="2">
    <source>
        <dbReference type="EMBL" id="MCQ1060489.1"/>
    </source>
</evidence>
<dbReference type="InterPro" id="IPR002933">
    <property type="entry name" value="Peptidase_M20"/>
</dbReference>
<dbReference type="Pfam" id="PF01546">
    <property type="entry name" value="Peptidase_M20"/>
    <property type="match status" value="1"/>
</dbReference>
<organism evidence="2 3">
    <name type="scientific">Photobacterium pectinilyticum</name>
    <dbReference type="NCBI Taxonomy" id="2906793"/>
    <lineage>
        <taxon>Bacteria</taxon>
        <taxon>Pseudomonadati</taxon>
        <taxon>Pseudomonadota</taxon>
        <taxon>Gammaproteobacteria</taxon>
        <taxon>Vibrionales</taxon>
        <taxon>Vibrionaceae</taxon>
        <taxon>Photobacterium</taxon>
    </lineage>
</organism>
<accession>A0ABT1NAZ6</accession>
<proteinExistence type="predicted"/>
<comment type="caution">
    <text evidence="2">The sequence shown here is derived from an EMBL/GenBank/DDBJ whole genome shotgun (WGS) entry which is preliminary data.</text>
</comment>
<dbReference type="InterPro" id="IPR036264">
    <property type="entry name" value="Bact_exopeptidase_dim_dom"/>
</dbReference>
<protein>
    <submittedName>
        <fullName evidence="2">Amidohydrolase</fullName>
    </submittedName>
</protein>
<dbReference type="InterPro" id="IPR017439">
    <property type="entry name" value="Amidohydrolase"/>
</dbReference>
<keyword evidence="3" id="KW-1185">Reference proteome</keyword>
<dbReference type="PIRSF" id="PIRSF005962">
    <property type="entry name" value="Pept_M20D_amidohydro"/>
    <property type="match status" value="1"/>
</dbReference>
<dbReference type="Gene3D" id="3.30.70.360">
    <property type="match status" value="1"/>
</dbReference>
<evidence type="ECO:0000313" key="3">
    <source>
        <dbReference type="Proteomes" id="UP001524460"/>
    </source>
</evidence>
<gene>
    <name evidence="2" type="ORF">NHN17_20820</name>
</gene>
<sequence length="391" mass="43224">MITPIDSFDPINFRHFLHQYPELSQHERQTADVINQQLRQFGLVPKADLGGHGIVVEFDSKNPGETSLFRADFDALPIHENACHHYASRHSGIMHACGHDGHTASLMMVAKYLCTHPPVTGRVLLLFQPAEETGSGATAMLQEPWLAQQHIDNVFAYHNLPGYPLNTVVIKPNTFACASTGVIIELFGKTSHAAKPENGVAPTYAMMETIKLIQQLPEQFPDVFALTTVVHASLGETAQGKATFGTAPGYAKVLATLRSDSSETLLMMKSLIEQQIAAQCQQEQLGLKVSWQEWFNAAVNSQPHCQQVIHQARRLGLPVNIVEEPMRWSEDVAEFLAKWPGAMFCLGSGEQHPQLHNPDYDFPDALIATASQLFCALIEEKHGNMSDMPID</sequence>
<dbReference type="Gene3D" id="3.40.630.10">
    <property type="entry name" value="Zn peptidases"/>
    <property type="match status" value="1"/>
</dbReference>
<dbReference type="SUPFAM" id="SSF55031">
    <property type="entry name" value="Bacterial exopeptidase dimerisation domain"/>
    <property type="match status" value="1"/>
</dbReference>
<reference evidence="2 3" key="1">
    <citation type="submission" date="2022-07" db="EMBL/GenBank/DDBJ databases">
        <title>Photobacterium pectinilyticum sp. nov., a marine bacterium isolated from surface seawater of Qingdao offshore.</title>
        <authorList>
            <person name="Wang X."/>
        </authorList>
    </citation>
    <scope>NUCLEOTIDE SEQUENCE [LARGE SCALE GENOMIC DNA]</scope>
    <source>
        <strain evidence="2 3">ZSDE20</strain>
    </source>
</reference>
<name>A0ABT1NAZ6_9GAMM</name>
<dbReference type="SUPFAM" id="SSF53187">
    <property type="entry name" value="Zn-dependent exopeptidases"/>
    <property type="match status" value="1"/>
</dbReference>